<dbReference type="Gene3D" id="3.30.420.10">
    <property type="entry name" value="Ribonuclease H-like superfamily/Ribonuclease H"/>
    <property type="match status" value="1"/>
</dbReference>
<dbReference type="EMBL" id="REGN01007111">
    <property type="protein sequence ID" value="RNA07248.1"/>
    <property type="molecule type" value="Genomic_DNA"/>
</dbReference>
<dbReference type="GO" id="GO:0003676">
    <property type="term" value="F:nucleic acid binding"/>
    <property type="evidence" value="ECO:0007669"/>
    <property type="project" value="InterPro"/>
</dbReference>
<proteinExistence type="predicted"/>
<dbReference type="InterPro" id="IPR036397">
    <property type="entry name" value="RNaseH_sf"/>
</dbReference>
<dbReference type="Proteomes" id="UP000276133">
    <property type="component" value="Unassembled WGS sequence"/>
</dbReference>
<comment type="caution">
    <text evidence="1">The sequence shown here is derived from an EMBL/GenBank/DDBJ whole genome shotgun (WGS) entry which is preliminary data.</text>
</comment>
<protein>
    <submittedName>
        <fullName evidence="1">Transposable element Tcb1 transposase</fullName>
    </submittedName>
</protein>
<keyword evidence="2" id="KW-1185">Reference proteome</keyword>
<dbReference type="OrthoDB" id="10006939at2759"/>
<reference evidence="1 2" key="1">
    <citation type="journal article" date="2018" name="Sci. Rep.">
        <title>Genomic signatures of local adaptation to the degree of environmental predictability in rotifers.</title>
        <authorList>
            <person name="Franch-Gras L."/>
            <person name="Hahn C."/>
            <person name="Garcia-Roger E.M."/>
            <person name="Carmona M.J."/>
            <person name="Serra M."/>
            <person name="Gomez A."/>
        </authorList>
    </citation>
    <scope>NUCLEOTIDE SEQUENCE [LARGE SCALE GENOMIC DNA]</scope>
    <source>
        <strain evidence="1">HYR1</strain>
    </source>
</reference>
<name>A0A3M7Q8H7_BRAPC</name>
<evidence type="ECO:0000313" key="2">
    <source>
        <dbReference type="Proteomes" id="UP000276133"/>
    </source>
</evidence>
<sequence length="133" mass="16242">MFGEVFTSNLDSILYREILAQYLSPFGAINYDFWFKLHQDNDPKHRSKIYTNFLEKNNVYWVKSPPKSPDLNPIEFMCVNNWVNYRKFLNPEYHLRIFLHDLWDNEEKKRLSNKNNIERSEVLRMEFLFIPIC</sequence>
<organism evidence="1 2">
    <name type="scientific">Brachionus plicatilis</name>
    <name type="common">Marine rotifer</name>
    <name type="synonym">Brachionus muelleri</name>
    <dbReference type="NCBI Taxonomy" id="10195"/>
    <lineage>
        <taxon>Eukaryota</taxon>
        <taxon>Metazoa</taxon>
        <taxon>Spiralia</taxon>
        <taxon>Gnathifera</taxon>
        <taxon>Rotifera</taxon>
        <taxon>Eurotatoria</taxon>
        <taxon>Monogononta</taxon>
        <taxon>Pseudotrocha</taxon>
        <taxon>Ploima</taxon>
        <taxon>Brachionidae</taxon>
        <taxon>Brachionus</taxon>
    </lineage>
</organism>
<accession>A0A3M7Q8H7</accession>
<evidence type="ECO:0000313" key="1">
    <source>
        <dbReference type="EMBL" id="RNA07248.1"/>
    </source>
</evidence>
<dbReference type="AlphaFoldDB" id="A0A3M7Q8H7"/>
<gene>
    <name evidence="1" type="ORF">BpHYR1_025163</name>
</gene>